<comment type="subcellular location">
    <subcellularLocation>
        <location evidence="1">Cytoplasm</location>
    </subcellularLocation>
</comment>
<dbReference type="InterPro" id="IPR040079">
    <property type="entry name" value="Glutathione_S-Trfase"/>
</dbReference>
<evidence type="ECO:0000259" key="6">
    <source>
        <dbReference type="PROSITE" id="PS50404"/>
    </source>
</evidence>
<dbReference type="FunFam" id="1.20.1050.10:FF:000039">
    <property type="entry name" value="Glutathione S-transferase theta-1"/>
    <property type="match status" value="1"/>
</dbReference>
<dbReference type="InterPro" id="IPR004045">
    <property type="entry name" value="Glutathione_S-Trfase_N"/>
</dbReference>
<evidence type="ECO:0000256" key="1">
    <source>
        <dbReference type="ARBA" id="ARBA00004496"/>
    </source>
</evidence>
<feature type="domain" description="GST N-terminal" evidence="6">
    <location>
        <begin position="2"/>
        <end position="83"/>
    </location>
</feature>
<evidence type="ECO:0000256" key="4">
    <source>
        <dbReference type="ARBA" id="ARBA00022679"/>
    </source>
</evidence>
<dbReference type="VEuPathDB" id="VectorBase:SCAU006582"/>
<dbReference type="AlphaFoldDB" id="A0A1I8PBI7"/>
<accession>A0A1I8PBI7</accession>
<dbReference type="SUPFAM" id="SSF52833">
    <property type="entry name" value="Thioredoxin-like"/>
    <property type="match status" value="1"/>
</dbReference>
<dbReference type="CDD" id="cd03050">
    <property type="entry name" value="GST_N_Theta"/>
    <property type="match status" value="1"/>
</dbReference>
<evidence type="ECO:0000256" key="2">
    <source>
        <dbReference type="ARBA" id="ARBA00009899"/>
    </source>
</evidence>
<dbReference type="SUPFAM" id="SSF47616">
    <property type="entry name" value="GST C-terminal domain-like"/>
    <property type="match status" value="1"/>
</dbReference>
<dbReference type="Gene3D" id="3.40.30.10">
    <property type="entry name" value="Glutaredoxin"/>
    <property type="match status" value="1"/>
</dbReference>
<dbReference type="SFLD" id="SFLDG00358">
    <property type="entry name" value="Main_(cytGST)"/>
    <property type="match status" value="1"/>
</dbReference>
<dbReference type="PANTHER" id="PTHR43917:SF8">
    <property type="entry name" value="GH16740P-RELATED"/>
    <property type="match status" value="1"/>
</dbReference>
<proteinExistence type="inferred from homology"/>
<dbReference type="PROSITE" id="PS50404">
    <property type="entry name" value="GST_NTER"/>
    <property type="match status" value="1"/>
</dbReference>
<reference evidence="8" key="1">
    <citation type="submission" date="2020-05" db="UniProtKB">
        <authorList>
            <consortium name="EnsemblMetazoa"/>
        </authorList>
    </citation>
    <scope>IDENTIFICATION</scope>
    <source>
        <strain evidence="8">USDA</strain>
    </source>
</reference>
<evidence type="ECO:0000259" key="7">
    <source>
        <dbReference type="PROSITE" id="PS50405"/>
    </source>
</evidence>
<dbReference type="PROSITE" id="PS50405">
    <property type="entry name" value="GST_CTER"/>
    <property type="match status" value="1"/>
</dbReference>
<protein>
    <submittedName>
        <fullName evidence="8">Uncharacterized protein</fullName>
    </submittedName>
</protein>
<dbReference type="GO" id="GO:0006749">
    <property type="term" value="P:glutathione metabolic process"/>
    <property type="evidence" value="ECO:0007669"/>
    <property type="project" value="TreeGrafter"/>
</dbReference>
<dbReference type="Gene3D" id="1.20.1050.10">
    <property type="match status" value="1"/>
</dbReference>
<dbReference type="SFLD" id="SFLDG01153">
    <property type="entry name" value="Main.4:_Theta-like"/>
    <property type="match status" value="1"/>
</dbReference>
<comment type="catalytic activity">
    <reaction evidence="5">
        <text>RX + glutathione = an S-substituted glutathione + a halide anion + H(+)</text>
        <dbReference type="Rhea" id="RHEA:16437"/>
        <dbReference type="ChEBI" id="CHEBI:15378"/>
        <dbReference type="ChEBI" id="CHEBI:16042"/>
        <dbReference type="ChEBI" id="CHEBI:17792"/>
        <dbReference type="ChEBI" id="CHEBI:57925"/>
        <dbReference type="ChEBI" id="CHEBI:90779"/>
        <dbReference type="EC" id="2.5.1.18"/>
    </reaction>
</comment>
<evidence type="ECO:0000256" key="5">
    <source>
        <dbReference type="ARBA" id="ARBA00047960"/>
    </source>
</evidence>
<organism evidence="8 9">
    <name type="scientific">Stomoxys calcitrans</name>
    <name type="common">Stable fly</name>
    <name type="synonym">Conops calcitrans</name>
    <dbReference type="NCBI Taxonomy" id="35570"/>
    <lineage>
        <taxon>Eukaryota</taxon>
        <taxon>Metazoa</taxon>
        <taxon>Ecdysozoa</taxon>
        <taxon>Arthropoda</taxon>
        <taxon>Hexapoda</taxon>
        <taxon>Insecta</taxon>
        <taxon>Pterygota</taxon>
        <taxon>Neoptera</taxon>
        <taxon>Endopterygota</taxon>
        <taxon>Diptera</taxon>
        <taxon>Brachycera</taxon>
        <taxon>Muscomorpha</taxon>
        <taxon>Muscoidea</taxon>
        <taxon>Muscidae</taxon>
        <taxon>Stomoxys</taxon>
    </lineage>
</organism>
<evidence type="ECO:0000256" key="3">
    <source>
        <dbReference type="ARBA" id="ARBA00022490"/>
    </source>
</evidence>
<dbReference type="InterPro" id="IPR036249">
    <property type="entry name" value="Thioredoxin-like_sf"/>
</dbReference>
<keyword evidence="3" id="KW-0963">Cytoplasm</keyword>
<dbReference type="FunFam" id="3.40.30.10:FF:000227">
    <property type="entry name" value="glutathione S-transferase theta-1"/>
    <property type="match status" value="1"/>
</dbReference>
<dbReference type="SFLD" id="SFLDS00019">
    <property type="entry name" value="Glutathione_Transferase_(cytos"/>
    <property type="match status" value="1"/>
</dbReference>
<evidence type="ECO:0000313" key="8">
    <source>
        <dbReference type="EnsemblMetazoa" id="SCAU006582-PA"/>
    </source>
</evidence>
<dbReference type="InterPro" id="IPR040075">
    <property type="entry name" value="GST_N_Theta"/>
</dbReference>
<dbReference type="Pfam" id="PF00043">
    <property type="entry name" value="GST_C"/>
    <property type="match status" value="1"/>
</dbReference>
<dbReference type="Pfam" id="PF02798">
    <property type="entry name" value="GST_N"/>
    <property type="match status" value="1"/>
</dbReference>
<keyword evidence="9" id="KW-1185">Reference proteome</keyword>
<dbReference type="InterPro" id="IPR040077">
    <property type="entry name" value="GST_C_Theta"/>
</dbReference>
<dbReference type="GO" id="GO:0005737">
    <property type="term" value="C:cytoplasm"/>
    <property type="evidence" value="ECO:0007669"/>
    <property type="project" value="UniProtKB-SubCell"/>
</dbReference>
<comment type="similarity">
    <text evidence="2">Belongs to the GST superfamily. Theta family.</text>
</comment>
<dbReference type="CDD" id="cd03183">
    <property type="entry name" value="GST_C_Theta"/>
    <property type="match status" value="1"/>
</dbReference>
<dbReference type="InterPro" id="IPR036282">
    <property type="entry name" value="Glutathione-S-Trfase_C_sf"/>
</dbReference>
<gene>
    <name evidence="8" type="primary">106085607</name>
</gene>
<feature type="domain" description="GST C-terminal" evidence="7">
    <location>
        <begin position="89"/>
        <end position="219"/>
    </location>
</feature>
<dbReference type="InterPro" id="IPR010987">
    <property type="entry name" value="Glutathione-S-Trfase_C-like"/>
</dbReference>
<keyword evidence="4" id="KW-0808">Transferase</keyword>
<dbReference type="PANTHER" id="PTHR43917">
    <property type="match status" value="1"/>
</dbReference>
<dbReference type="EnsemblMetazoa" id="SCAU006582-RA">
    <property type="protein sequence ID" value="SCAU006582-PA"/>
    <property type="gene ID" value="SCAU006582"/>
</dbReference>
<dbReference type="STRING" id="35570.A0A1I8PBI7"/>
<dbReference type="OrthoDB" id="422574at2759"/>
<dbReference type="InterPro" id="IPR051369">
    <property type="entry name" value="GST_Theta"/>
</dbReference>
<dbReference type="InterPro" id="IPR004046">
    <property type="entry name" value="GST_C"/>
</dbReference>
<sequence length="225" mass="26419">MSKVKYFYDLMSQPSRALWIALQMGKVPYEDCPVALRKLEQRTEEYRKINRFQKVPCIVDGDFHLSESVAILRYLSDKGLFCDKLYPKDIKNRARADEFLEWHHLTIRYGCAFYFARLWLFPMNGLAEKPSPKETSHLLKEMENNLKILEKIWLKNSDFVSGNSLTVADLFGACEIEQTRLCQYDVSEKFPKISAWLARVREESNPFYDKGHAFIYKKSGSKPKH</sequence>
<dbReference type="Proteomes" id="UP000095300">
    <property type="component" value="Unassembled WGS sequence"/>
</dbReference>
<dbReference type="GO" id="GO:0004364">
    <property type="term" value="F:glutathione transferase activity"/>
    <property type="evidence" value="ECO:0007669"/>
    <property type="project" value="UniProtKB-EC"/>
</dbReference>
<name>A0A1I8PBI7_STOCA</name>
<evidence type="ECO:0000313" key="9">
    <source>
        <dbReference type="Proteomes" id="UP000095300"/>
    </source>
</evidence>
<dbReference type="KEGG" id="scac:106085607"/>